<dbReference type="SUPFAM" id="SSF159127">
    <property type="entry name" value="HupF/HypC-like"/>
    <property type="match status" value="1"/>
</dbReference>
<dbReference type="PANTHER" id="PTHR35177">
    <property type="entry name" value="HYDROGENASE MATURATION FACTOR HYBG"/>
    <property type="match status" value="1"/>
</dbReference>
<dbReference type="AlphaFoldDB" id="A0A420W9K8"/>
<sequence>MCVGVPMKIVEINYPMAVAEAKGVRRTISLMLLPEGEVKEGDYVMVHVGNAIEKIDQEEAKEIWKALDEVLEALEEEG</sequence>
<dbReference type="GO" id="GO:1902670">
    <property type="term" value="F:carbon dioxide binding"/>
    <property type="evidence" value="ECO:0007669"/>
    <property type="project" value="TreeGrafter"/>
</dbReference>
<keyword evidence="3" id="KW-1185">Reference proteome</keyword>
<dbReference type="PANTHER" id="PTHR35177:SF2">
    <property type="entry name" value="HYDROGENASE MATURATION FACTOR HYBG"/>
    <property type="match status" value="1"/>
</dbReference>
<dbReference type="GO" id="GO:0051604">
    <property type="term" value="P:protein maturation"/>
    <property type="evidence" value="ECO:0007669"/>
    <property type="project" value="TreeGrafter"/>
</dbReference>
<accession>A0A420W9K8</accession>
<dbReference type="EMBL" id="RBIE01000001">
    <property type="protein sequence ID" value="RKQ63999.1"/>
    <property type="molecule type" value="Genomic_DNA"/>
</dbReference>
<dbReference type="RefSeq" id="WP_121170383.1">
    <property type="nucleotide sequence ID" value="NZ_RBIE01000001.1"/>
</dbReference>
<dbReference type="InterPro" id="IPR019812">
    <property type="entry name" value="Hydgase_assmbl_chp_CS"/>
</dbReference>
<name>A0A420W9K8_9BACT</name>
<evidence type="ECO:0000313" key="3">
    <source>
        <dbReference type="Proteomes" id="UP000280881"/>
    </source>
</evidence>
<dbReference type="PROSITE" id="PS01097">
    <property type="entry name" value="HUPF_HYPC"/>
    <property type="match status" value="1"/>
</dbReference>
<dbReference type="InterPro" id="IPR001109">
    <property type="entry name" value="Hydrogenase_HupF/HypC"/>
</dbReference>
<evidence type="ECO:0000256" key="1">
    <source>
        <dbReference type="ARBA" id="ARBA00006018"/>
    </source>
</evidence>
<dbReference type="GO" id="GO:0005506">
    <property type="term" value="F:iron ion binding"/>
    <property type="evidence" value="ECO:0007669"/>
    <property type="project" value="TreeGrafter"/>
</dbReference>
<dbReference type="NCBIfam" id="TIGR00074">
    <property type="entry name" value="hypC_hupF"/>
    <property type="match status" value="1"/>
</dbReference>
<reference evidence="2 3" key="1">
    <citation type="submission" date="2018-10" db="EMBL/GenBank/DDBJ databases">
        <title>Genomic Encyclopedia of Type Strains, Phase IV (KMG-IV): sequencing the most valuable type-strain genomes for metagenomic binning, comparative biology and taxonomic classification.</title>
        <authorList>
            <person name="Goeker M."/>
        </authorList>
    </citation>
    <scope>NUCLEOTIDE SEQUENCE [LARGE SCALE GENOMIC DNA]</scope>
    <source>
        <strain evidence="2 3">DSM 15521</strain>
    </source>
</reference>
<dbReference type="Gene3D" id="2.30.30.140">
    <property type="match status" value="1"/>
</dbReference>
<dbReference type="Pfam" id="PF01455">
    <property type="entry name" value="HupF_HypC"/>
    <property type="match status" value="1"/>
</dbReference>
<evidence type="ECO:0000313" key="2">
    <source>
        <dbReference type="EMBL" id="RKQ63999.1"/>
    </source>
</evidence>
<comment type="similarity">
    <text evidence="1">Belongs to the HupF/HypC family.</text>
</comment>
<dbReference type="OrthoDB" id="9806017at2"/>
<comment type="caution">
    <text evidence="2">The sequence shown here is derived from an EMBL/GenBank/DDBJ whole genome shotgun (WGS) entry which is preliminary data.</text>
</comment>
<proteinExistence type="inferred from homology"/>
<protein>
    <submittedName>
        <fullName evidence="2">Hydrogenase maturation protein HypC</fullName>
    </submittedName>
</protein>
<organism evidence="2 3">
    <name type="scientific">Thermovibrio guaymasensis</name>
    <dbReference type="NCBI Taxonomy" id="240167"/>
    <lineage>
        <taxon>Bacteria</taxon>
        <taxon>Pseudomonadati</taxon>
        <taxon>Aquificota</taxon>
        <taxon>Aquificia</taxon>
        <taxon>Desulfurobacteriales</taxon>
        <taxon>Desulfurobacteriaceae</taxon>
        <taxon>Thermovibrio</taxon>
    </lineage>
</organism>
<dbReference type="FunFam" id="2.30.30.140:FF:000022">
    <property type="entry name" value="Hydrogenase assembly chaperone HybG"/>
    <property type="match status" value="1"/>
</dbReference>
<dbReference type="Proteomes" id="UP000280881">
    <property type="component" value="Unassembled WGS sequence"/>
</dbReference>
<gene>
    <name evidence="2" type="ORF">C7457_0889</name>
</gene>
<dbReference type="PRINTS" id="PR00445">
    <property type="entry name" value="HUPFHYPC"/>
</dbReference>